<evidence type="ECO:0000313" key="2">
    <source>
        <dbReference type="EMBL" id="PYE20712.1"/>
    </source>
</evidence>
<dbReference type="AlphaFoldDB" id="A0A318RVG6"/>
<dbReference type="Proteomes" id="UP000247591">
    <property type="component" value="Unassembled WGS sequence"/>
</dbReference>
<feature type="region of interest" description="Disordered" evidence="1">
    <location>
        <begin position="295"/>
        <end position="321"/>
    </location>
</feature>
<evidence type="ECO:0000313" key="3">
    <source>
        <dbReference type="Proteomes" id="UP000247591"/>
    </source>
</evidence>
<evidence type="ECO:0000256" key="1">
    <source>
        <dbReference type="SAM" id="MobiDB-lite"/>
    </source>
</evidence>
<protein>
    <recommendedName>
        <fullName evidence="4">3-methyladenine DNA glycosylase</fullName>
    </recommendedName>
</protein>
<name>A0A318RVG6_WILLI</name>
<dbReference type="EMBL" id="QJSP01000001">
    <property type="protein sequence ID" value="PYE20712.1"/>
    <property type="molecule type" value="Genomic_DNA"/>
</dbReference>
<evidence type="ECO:0008006" key="4">
    <source>
        <dbReference type="Google" id="ProtNLM"/>
    </source>
</evidence>
<sequence length="321" mass="35798">MTAAATLQPLTEAVWLAAAQAHRDRIDGLLRTHPPTLGDTDVTHPVWGFLFTYYSFRPAQLRRWHPGHGAALTGRAAREYAAYAGYTVIGDRVTVSAEHLHKRRRTVDFVIDLLTTSRDRPARFNCFGLHEWAMVFRATPDEVRHAGVPLRLSAAATDEVVRSLPLRCTHFDAYRFFTEPARPLNLTVLGRDTQVGDEQPGCIHAGMDLYKWAHKLSPLLPAELVADAFALALDFRELDMRASPYDLSEFALDPIRIEDASGRADYVRRQTALSGRSQQLRTRLIEACNSLPVTPRPLGQITPDQRASGLQPEARGIATAK</sequence>
<dbReference type="RefSeq" id="WP_211324907.1">
    <property type="nucleotide sequence ID" value="NZ_QJSP01000001.1"/>
</dbReference>
<reference evidence="2 3" key="1">
    <citation type="submission" date="2018-06" db="EMBL/GenBank/DDBJ databases">
        <title>Genomic Encyclopedia of Type Strains, Phase IV (KMG-IV): sequencing the most valuable type-strain genomes for metagenomic binning, comparative biology and taxonomic classification.</title>
        <authorList>
            <person name="Goeker M."/>
        </authorList>
    </citation>
    <scope>NUCLEOTIDE SEQUENCE [LARGE SCALE GENOMIC DNA]</scope>
    <source>
        <strain evidence="2 3">DSM 45521</strain>
    </source>
</reference>
<keyword evidence="3" id="KW-1185">Reference proteome</keyword>
<accession>A0A318RVG6</accession>
<proteinExistence type="predicted"/>
<gene>
    <name evidence="2" type="ORF">DFR67_101103</name>
</gene>
<organism evidence="2 3">
    <name type="scientific">Williamsia limnetica</name>
    <dbReference type="NCBI Taxonomy" id="882452"/>
    <lineage>
        <taxon>Bacteria</taxon>
        <taxon>Bacillati</taxon>
        <taxon>Actinomycetota</taxon>
        <taxon>Actinomycetes</taxon>
        <taxon>Mycobacteriales</taxon>
        <taxon>Nocardiaceae</taxon>
        <taxon>Williamsia</taxon>
    </lineage>
</organism>
<comment type="caution">
    <text evidence="2">The sequence shown here is derived from an EMBL/GenBank/DDBJ whole genome shotgun (WGS) entry which is preliminary data.</text>
</comment>